<evidence type="ECO:0000256" key="1">
    <source>
        <dbReference type="ARBA" id="ARBA00004141"/>
    </source>
</evidence>
<dbReference type="Gene3D" id="1.20.1740.10">
    <property type="entry name" value="Amino acid/polyamine transporter I"/>
    <property type="match status" value="1"/>
</dbReference>
<proteinExistence type="predicted"/>
<evidence type="ECO:0008006" key="7">
    <source>
        <dbReference type="Google" id="ProtNLM"/>
    </source>
</evidence>
<feature type="transmembrane region" description="Helical" evidence="5">
    <location>
        <begin position="15"/>
        <end position="36"/>
    </location>
</feature>
<dbReference type="AlphaFoldDB" id="A0A645CD09"/>
<accession>A0A645CD09</accession>
<keyword evidence="4 5" id="KW-0472">Membrane</keyword>
<evidence type="ECO:0000313" key="6">
    <source>
        <dbReference type="EMBL" id="MPM74793.1"/>
    </source>
</evidence>
<reference evidence="6" key="1">
    <citation type="submission" date="2019-08" db="EMBL/GenBank/DDBJ databases">
        <authorList>
            <person name="Kucharzyk K."/>
            <person name="Murdoch R.W."/>
            <person name="Higgins S."/>
            <person name="Loffler F."/>
        </authorList>
    </citation>
    <scope>NUCLEOTIDE SEQUENCE</scope>
</reference>
<feature type="transmembrane region" description="Helical" evidence="5">
    <location>
        <begin position="73"/>
        <end position="91"/>
    </location>
</feature>
<sequence length="198" mass="21490">MKGGEAGAKLAFSTVFSNAGGVVLFVFVVISCLGTLNGLMMGSTRGFYALAARDLGPAPDIFKGIDKNTNMPTNSSIMGLLLCGAWLLYFFGANLTPKPWFGSFSFDSSELPIVTLYAMYIPIFLAIMLKETSLSFFKRFLMPSLATFACIFMVVAACYSHGKAVIFYLIVFAVIMVLGLLFKPKSSNLDDSKNSQQL</sequence>
<evidence type="ECO:0000256" key="3">
    <source>
        <dbReference type="ARBA" id="ARBA00022989"/>
    </source>
</evidence>
<comment type="subcellular location">
    <subcellularLocation>
        <location evidence="1">Membrane</location>
        <topology evidence="1">Multi-pass membrane protein</topology>
    </subcellularLocation>
</comment>
<evidence type="ECO:0000256" key="5">
    <source>
        <dbReference type="SAM" id="Phobius"/>
    </source>
</evidence>
<keyword evidence="2 5" id="KW-0812">Transmembrane</keyword>
<dbReference type="Pfam" id="PF13520">
    <property type="entry name" value="AA_permease_2"/>
    <property type="match status" value="1"/>
</dbReference>
<dbReference type="PROSITE" id="PS51257">
    <property type="entry name" value="PROKAR_LIPOPROTEIN"/>
    <property type="match status" value="1"/>
</dbReference>
<comment type="caution">
    <text evidence="6">The sequence shown here is derived from an EMBL/GenBank/DDBJ whole genome shotgun (WGS) entry which is preliminary data.</text>
</comment>
<feature type="transmembrane region" description="Helical" evidence="5">
    <location>
        <begin position="165"/>
        <end position="182"/>
    </location>
</feature>
<feature type="transmembrane region" description="Helical" evidence="5">
    <location>
        <begin position="140"/>
        <end position="159"/>
    </location>
</feature>
<dbReference type="GO" id="GO:0016020">
    <property type="term" value="C:membrane"/>
    <property type="evidence" value="ECO:0007669"/>
    <property type="project" value="UniProtKB-SubCell"/>
</dbReference>
<dbReference type="GO" id="GO:0022857">
    <property type="term" value="F:transmembrane transporter activity"/>
    <property type="evidence" value="ECO:0007669"/>
    <property type="project" value="InterPro"/>
</dbReference>
<evidence type="ECO:0000256" key="2">
    <source>
        <dbReference type="ARBA" id="ARBA00022692"/>
    </source>
</evidence>
<name>A0A645CD09_9ZZZZ</name>
<organism evidence="6">
    <name type="scientific">bioreactor metagenome</name>
    <dbReference type="NCBI Taxonomy" id="1076179"/>
    <lineage>
        <taxon>unclassified sequences</taxon>
        <taxon>metagenomes</taxon>
        <taxon>ecological metagenomes</taxon>
    </lineage>
</organism>
<evidence type="ECO:0000256" key="4">
    <source>
        <dbReference type="ARBA" id="ARBA00023136"/>
    </source>
</evidence>
<keyword evidence="3 5" id="KW-1133">Transmembrane helix</keyword>
<dbReference type="InterPro" id="IPR002293">
    <property type="entry name" value="AA/rel_permease1"/>
</dbReference>
<dbReference type="EMBL" id="VSSQ01026197">
    <property type="protein sequence ID" value="MPM74793.1"/>
    <property type="molecule type" value="Genomic_DNA"/>
</dbReference>
<gene>
    <name evidence="6" type="ORF">SDC9_121782</name>
</gene>
<protein>
    <recommendedName>
        <fullName evidence="7">Serine/threonine exchanger SteT</fullName>
    </recommendedName>
</protein>
<feature type="transmembrane region" description="Helical" evidence="5">
    <location>
        <begin position="111"/>
        <end position="128"/>
    </location>
</feature>